<dbReference type="Proteomes" id="UP000026961">
    <property type="component" value="Chromosome 10"/>
</dbReference>
<sequence>MELGFGRRRRAERAGGGAGGGGGGSAAAGGDRTDTPKHRQAVEDDGGDVLALPVPIPVGAIFLSCGAPARRSSAPPAGRSPRSRRRRRFPRMDTGCCSVIATIARHSVPSCTITNAFSGISANVKSGVKSELQRQVRTRLFGSLPAGCTQEVIQDQ</sequence>
<evidence type="ECO:0000313" key="3">
    <source>
        <dbReference type="Proteomes" id="UP000026961"/>
    </source>
</evidence>
<reference evidence="2" key="1">
    <citation type="submission" date="2015-04" db="UniProtKB">
        <authorList>
            <consortium name="EnsemblPlants"/>
        </authorList>
    </citation>
    <scope>IDENTIFICATION</scope>
</reference>
<feature type="region of interest" description="Disordered" evidence="1">
    <location>
        <begin position="1"/>
        <end position="48"/>
    </location>
</feature>
<feature type="compositionally biased region" description="Basic and acidic residues" evidence="1">
    <location>
        <begin position="31"/>
        <end position="42"/>
    </location>
</feature>
<dbReference type="Gramene" id="OGLUM10G11500.1">
    <property type="protein sequence ID" value="OGLUM10G11500.1"/>
    <property type="gene ID" value="OGLUM10G11500"/>
</dbReference>
<feature type="compositionally biased region" description="Gly residues" evidence="1">
    <location>
        <begin position="14"/>
        <end position="27"/>
    </location>
</feature>
<keyword evidence="3" id="KW-1185">Reference proteome</keyword>
<feature type="compositionally biased region" description="Low complexity" evidence="1">
    <location>
        <begin position="68"/>
        <end position="80"/>
    </location>
</feature>
<protein>
    <submittedName>
        <fullName evidence="2">Uncharacterized protein</fullName>
    </submittedName>
</protein>
<name>A0A0E0BB47_9ORYZ</name>
<feature type="compositionally biased region" description="Basic residues" evidence="1">
    <location>
        <begin position="1"/>
        <end position="11"/>
    </location>
</feature>
<dbReference type="EnsemblPlants" id="OGLUM10G11500.1">
    <property type="protein sequence ID" value="OGLUM10G11500.1"/>
    <property type="gene ID" value="OGLUM10G11500"/>
</dbReference>
<proteinExistence type="predicted"/>
<evidence type="ECO:0000256" key="1">
    <source>
        <dbReference type="SAM" id="MobiDB-lite"/>
    </source>
</evidence>
<dbReference type="AlphaFoldDB" id="A0A0E0BB47"/>
<evidence type="ECO:0000313" key="2">
    <source>
        <dbReference type="EnsemblPlants" id="OGLUM10G11500.1"/>
    </source>
</evidence>
<dbReference type="HOGENOM" id="CLU_142509_0_0_1"/>
<feature type="region of interest" description="Disordered" evidence="1">
    <location>
        <begin position="68"/>
        <end position="91"/>
    </location>
</feature>
<accession>A0A0E0BB47</accession>
<organism evidence="2">
    <name type="scientific">Oryza glumipatula</name>
    <dbReference type="NCBI Taxonomy" id="40148"/>
    <lineage>
        <taxon>Eukaryota</taxon>
        <taxon>Viridiplantae</taxon>
        <taxon>Streptophyta</taxon>
        <taxon>Embryophyta</taxon>
        <taxon>Tracheophyta</taxon>
        <taxon>Spermatophyta</taxon>
        <taxon>Magnoliopsida</taxon>
        <taxon>Liliopsida</taxon>
        <taxon>Poales</taxon>
        <taxon>Poaceae</taxon>
        <taxon>BOP clade</taxon>
        <taxon>Oryzoideae</taxon>
        <taxon>Oryzeae</taxon>
        <taxon>Oryzinae</taxon>
        <taxon>Oryza</taxon>
    </lineage>
</organism>
<reference evidence="2" key="2">
    <citation type="submission" date="2018-05" db="EMBL/GenBank/DDBJ databases">
        <title>OgluRS3 (Oryza glumaepatula Reference Sequence Version 3).</title>
        <authorList>
            <person name="Zhang J."/>
            <person name="Kudrna D."/>
            <person name="Lee S."/>
            <person name="Talag J."/>
            <person name="Welchert J."/>
            <person name="Wing R.A."/>
        </authorList>
    </citation>
    <scope>NUCLEOTIDE SEQUENCE [LARGE SCALE GENOMIC DNA]</scope>
</reference>